<dbReference type="Proteomes" id="UP000516437">
    <property type="component" value="Chromosome 3"/>
</dbReference>
<dbReference type="EMBL" id="RXIC02000021">
    <property type="protein sequence ID" value="KAB1218936.1"/>
    <property type="molecule type" value="Genomic_DNA"/>
</dbReference>
<gene>
    <name evidence="6" type="ORF">CJ030_MR3G015147</name>
    <name evidence="5" type="ORF">CJ030_MR3G015148</name>
</gene>
<reference evidence="5 7" key="2">
    <citation type="journal article" date="2019" name="Plant Biotechnol. J.">
        <title>The red bayberry genome and genetic basis of sex determination.</title>
        <authorList>
            <person name="Jia H.M."/>
            <person name="Jia H.J."/>
            <person name="Cai Q.L."/>
            <person name="Wang Y."/>
            <person name="Zhao H.B."/>
            <person name="Yang W.F."/>
            <person name="Wang G.Y."/>
            <person name="Li Y.H."/>
            <person name="Zhan D.L."/>
            <person name="Shen Y.T."/>
            <person name="Niu Q.F."/>
            <person name="Chang L."/>
            <person name="Qiu J."/>
            <person name="Zhao L."/>
            <person name="Xie H.B."/>
            <person name="Fu W.Y."/>
            <person name="Jin J."/>
            <person name="Li X.W."/>
            <person name="Jiao Y."/>
            <person name="Zhou C.C."/>
            <person name="Tu T."/>
            <person name="Chai C.Y."/>
            <person name="Gao J.L."/>
            <person name="Fan L.J."/>
            <person name="van de Weg E."/>
            <person name="Wang J.Y."/>
            <person name="Gao Z.S."/>
        </authorList>
    </citation>
    <scope>NUCLEOTIDE SEQUENCE [LARGE SCALE GENOMIC DNA]</scope>
    <source>
        <tissue evidence="5">Leaves</tissue>
    </source>
</reference>
<feature type="domain" description="EF-hand" evidence="4">
    <location>
        <begin position="92"/>
        <end position="127"/>
    </location>
</feature>
<dbReference type="InterPro" id="IPR002048">
    <property type="entry name" value="EF_hand_dom"/>
</dbReference>
<feature type="domain" description="EF-hand" evidence="4">
    <location>
        <begin position="169"/>
        <end position="203"/>
    </location>
</feature>
<dbReference type="InterPro" id="IPR018247">
    <property type="entry name" value="EF_Hand_1_Ca_BS"/>
</dbReference>
<dbReference type="SUPFAM" id="SSF47473">
    <property type="entry name" value="EF-hand"/>
    <property type="match status" value="1"/>
</dbReference>
<dbReference type="PROSITE" id="PS50222">
    <property type="entry name" value="EF_HAND_2"/>
    <property type="match status" value="4"/>
</dbReference>
<feature type="domain" description="EF-hand" evidence="4">
    <location>
        <begin position="54"/>
        <end position="89"/>
    </location>
</feature>
<dbReference type="PROSITE" id="PS00018">
    <property type="entry name" value="EF_HAND_1"/>
    <property type="match status" value="4"/>
</dbReference>
<reference evidence="5" key="3">
    <citation type="submission" date="2019-09" db="EMBL/GenBank/DDBJ databases">
        <authorList>
            <person name="Gao Z."/>
        </authorList>
    </citation>
    <scope>NUCLEOTIDE SEQUENCE</scope>
    <source>
        <tissue evidence="5">Leaves</tissue>
    </source>
</reference>
<proteinExistence type="predicted"/>
<dbReference type="Pfam" id="PF13499">
    <property type="entry name" value="EF-hand_7"/>
    <property type="match status" value="2"/>
</dbReference>
<dbReference type="AlphaFoldDB" id="A0A6A1W3L7"/>
<accession>A0A6A1W3L7</accession>
<evidence type="ECO:0000256" key="1">
    <source>
        <dbReference type="ARBA" id="ARBA00022723"/>
    </source>
</evidence>
<dbReference type="EMBL" id="RXIC02000021">
    <property type="protein sequence ID" value="KAB1218937.1"/>
    <property type="molecule type" value="Genomic_DNA"/>
</dbReference>
<evidence type="ECO:0000259" key="4">
    <source>
        <dbReference type="PROSITE" id="PS50222"/>
    </source>
</evidence>
<keyword evidence="1" id="KW-0479">Metal-binding</keyword>
<dbReference type="PANTHER" id="PTHR10891">
    <property type="entry name" value="EF-HAND CALCIUM-BINDING DOMAIN CONTAINING PROTEIN"/>
    <property type="match status" value="1"/>
</dbReference>
<keyword evidence="3" id="KW-0106">Calcium</keyword>
<evidence type="ECO:0000256" key="3">
    <source>
        <dbReference type="ARBA" id="ARBA00022837"/>
    </source>
</evidence>
<dbReference type="InterPro" id="IPR011992">
    <property type="entry name" value="EF-hand-dom_pair"/>
</dbReference>
<dbReference type="CDD" id="cd00051">
    <property type="entry name" value="EFh"/>
    <property type="match status" value="2"/>
</dbReference>
<protein>
    <submittedName>
        <fullName evidence="5">Putative calcium-binding protein CML25</fullName>
    </submittedName>
</protein>
<dbReference type="GO" id="GO:0005509">
    <property type="term" value="F:calcium ion binding"/>
    <property type="evidence" value="ECO:0007669"/>
    <property type="project" value="InterPro"/>
</dbReference>
<organism evidence="5 7">
    <name type="scientific">Morella rubra</name>
    <name type="common">Chinese bayberry</name>
    <dbReference type="NCBI Taxonomy" id="262757"/>
    <lineage>
        <taxon>Eukaryota</taxon>
        <taxon>Viridiplantae</taxon>
        <taxon>Streptophyta</taxon>
        <taxon>Embryophyta</taxon>
        <taxon>Tracheophyta</taxon>
        <taxon>Spermatophyta</taxon>
        <taxon>Magnoliopsida</taxon>
        <taxon>eudicotyledons</taxon>
        <taxon>Gunneridae</taxon>
        <taxon>Pentapetalae</taxon>
        <taxon>rosids</taxon>
        <taxon>fabids</taxon>
        <taxon>Fagales</taxon>
        <taxon>Myricaceae</taxon>
        <taxon>Morella</taxon>
    </lineage>
</organism>
<feature type="domain" description="EF-hand" evidence="4">
    <location>
        <begin position="132"/>
        <end position="167"/>
    </location>
</feature>
<dbReference type="SMART" id="SM00054">
    <property type="entry name" value="EFh"/>
    <property type="match status" value="4"/>
</dbReference>
<comment type="caution">
    <text evidence="5">The sequence shown here is derived from an EMBL/GenBank/DDBJ whole genome shotgun (WGS) entry which is preliminary data.</text>
</comment>
<dbReference type="FunFam" id="1.10.238.10:FF:000001">
    <property type="entry name" value="Calmodulin 1"/>
    <property type="match status" value="1"/>
</dbReference>
<reference evidence="5" key="1">
    <citation type="submission" date="2018-07" db="EMBL/GenBank/DDBJ databases">
        <authorList>
            <person name="Gao Z.-S."/>
            <person name="Jia H.-M."/>
            <person name="Jia H.-J."/>
            <person name="Cai Q.-L."/>
            <person name="Wang Y."/>
            <person name="Zhao H.-B."/>
        </authorList>
    </citation>
    <scope>NUCLEOTIDE SEQUENCE</scope>
    <source>
        <tissue evidence="5">Leaves</tissue>
    </source>
</reference>
<evidence type="ECO:0000256" key="2">
    <source>
        <dbReference type="ARBA" id="ARBA00022737"/>
    </source>
</evidence>
<dbReference type="OrthoDB" id="26525at2759"/>
<evidence type="ECO:0000313" key="6">
    <source>
        <dbReference type="EMBL" id="KAB1218937.1"/>
    </source>
</evidence>
<keyword evidence="7" id="KW-1185">Reference proteome</keyword>
<name>A0A6A1W3L7_9ROSI</name>
<dbReference type="Gene3D" id="1.10.238.10">
    <property type="entry name" value="EF-hand"/>
    <property type="match status" value="2"/>
</dbReference>
<evidence type="ECO:0000313" key="7">
    <source>
        <dbReference type="Proteomes" id="UP000516437"/>
    </source>
</evidence>
<dbReference type="InterPro" id="IPR039647">
    <property type="entry name" value="EF_hand_pair_protein_CML-like"/>
</dbReference>
<sequence>MLDSLGNCSTSFQSMKTFLRRLTAMCIMIGSQKRKSCRLSSKLELSTSHFASMEVSNQFKQVFKVIDANGDGRISTLELGEVLLCLGHEKSTALEEAERMVGEMDCNGDGLIDLDEFMDVMNTGGKAGVDAIEEDHLLDAFLIYDIDKNGLISPKELQLVLVSLGCEKCSLEECRRMIKAVDRDGDGFVGFEDFRSMMTASAY</sequence>
<evidence type="ECO:0000313" key="5">
    <source>
        <dbReference type="EMBL" id="KAB1218936.1"/>
    </source>
</evidence>
<keyword evidence="2" id="KW-0677">Repeat</keyword>